<keyword evidence="5" id="KW-1185">Reference proteome</keyword>
<dbReference type="Pfam" id="PF18962">
    <property type="entry name" value="Por_Secre_tail"/>
    <property type="match status" value="1"/>
</dbReference>
<sequence>MKNYLLKASFALAIFFAGFQSQAQNATNVWESVSSDRTQSLEKETRKAEPSNYDLFRLNTANLKAMLSEAPSRDQLATSQVIIQLPTLNGEMQSFRVVEAPTFTEGLQAQFPEIRSYAAQGIDDPTAIARFSVSPLGLNAMISSANHETTYIDPYTRNKEFYIGYSRSSMPADSNTFECLVEDSNEPTIDYEAVAALKNADDGKLRTFRLALACTGEYATYHLNNQGIPTTATDAVKKAAVLSAMNTSMTRVNGIYERDLSVTMVIVPNNTDIIFLNAATDPYTNNDGAVMLNQNQTTCNNIIGSANYDIGHVFSTGGGGIAQLNSPCTASGKARGVTGLPAPIGDFFDVDYVAHEMGHQFGGNHTQNNNCQRSSASVEPGSASTIMGYAGICAPNVQTHSDDYFNGINILEMWNNISVGNSTCGVQTNTGNNPPTADAGDNFTIPKSTPFVLKGIASDPDATNTLSYNWEQRDNQAAAMPPQPTSTVGPAFRSLPSQASPDRYMPALPTVLLGSTQTTWEVVPSVSRVMRFRFTVRDNAAGGSSTASDITAVSVDDSAGPFVVTSQATNITWNAAQTREVTWDVAGTDSGTVNSPNVDILLSVDGGLNFDITLASGVPNNGSANITVPSNIDTTDARLMVASSNNIFYNVNASNFTIDSELSVNDVNFSDLAIYPNPSNGTFKVNFTPLSTSEIAISLYDVRGREINTQVFESTGATFNETFNYSNLVAGMYFVTVKNNGLSQTMKVIIE</sequence>
<protein>
    <submittedName>
        <fullName evidence="4">Por secretion system C-terminal sorting domain-containing protein</fullName>
    </submittedName>
</protein>
<dbReference type="InterPro" id="IPR013783">
    <property type="entry name" value="Ig-like_fold"/>
</dbReference>
<dbReference type="Gene3D" id="3.40.390.10">
    <property type="entry name" value="Collagenase (Catalytic Domain)"/>
    <property type="match status" value="1"/>
</dbReference>
<name>A0A1G7C3W8_9FLAO</name>
<gene>
    <name evidence="4" type="ORF">SAMN05421855_101168</name>
</gene>
<dbReference type="Proteomes" id="UP000199321">
    <property type="component" value="Unassembled WGS sequence"/>
</dbReference>
<evidence type="ECO:0000313" key="4">
    <source>
        <dbReference type="EMBL" id="SDE34008.1"/>
    </source>
</evidence>
<evidence type="ECO:0000256" key="2">
    <source>
        <dbReference type="SAM" id="SignalP"/>
    </source>
</evidence>
<keyword evidence="1 2" id="KW-0732">Signal</keyword>
<evidence type="ECO:0000259" key="3">
    <source>
        <dbReference type="Pfam" id="PF18962"/>
    </source>
</evidence>
<dbReference type="EMBL" id="FNBA01000001">
    <property type="protein sequence ID" value="SDE34008.1"/>
    <property type="molecule type" value="Genomic_DNA"/>
</dbReference>
<dbReference type="Pfam" id="PF13582">
    <property type="entry name" value="Reprolysin_3"/>
    <property type="match status" value="1"/>
</dbReference>
<dbReference type="GO" id="GO:0008237">
    <property type="term" value="F:metallopeptidase activity"/>
    <property type="evidence" value="ECO:0007669"/>
    <property type="project" value="InterPro"/>
</dbReference>
<proteinExistence type="predicted"/>
<organism evidence="4 5">
    <name type="scientific">Ulvibacter litoralis</name>
    <dbReference type="NCBI Taxonomy" id="227084"/>
    <lineage>
        <taxon>Bacteria</taxon>
        <taxon>Pseudomonadati</taxon>
        <taxon>Bacteroidota</taxon>
        <taxon>Flavobacteriia</taxon>
        <taxon>Flavobacteriales</taxon>
        <taxon>Flavobacteriaceae</taxon>
        <taxon>Ulvibacter</taxon>
    </lineage>
</organism>
<dbReference type="InterPro" id="IPR024079">
    <property type="entry name" value="MetalloPept_cat_dom_sf"/>
</dbReference>
<feature type="domain" description="Secretion system C-terminal sorting" evidence="3">
    <location>
        <begin position="674"/>
        <end position="750"/>
    </location>
</feature>
<dbReference type="SUPFAM" id="SSF55486">
    <property type="entry name" value="Metalloproteases ('zincins'), catalytic domain"/>
    <property type="match status" value="1"/>
</dbReference>
<dbReference type="STRING" id="227084.SAMN05421855_101168"/>
<evidence type="ECO:0000313" key="5">
    <source>
        <dbReference type="Proteomes" id="UP000199321"/>
    </source>
</evidence>
<dbReference type="NCBIfam" id="TIGR04183">
    <property type="entry name" value="Por_Secre_tail"/>
    <property type="match status" value="1"/>
</dbReference>
<reference evidence="4 5" key="1">
    <citation type="submission" date="2016-10" db="EMBL/GenBank/DDBJ databases">
        <authorList>
            <person name="de Groot N.N."/>
        </authorList>
    </citation>
    <scope>NUCLEOTIDE SEQUENCE [LARGE SCALE GENOMIC DNA]</scope>
    <source>
        <strain evidence="4 5">DSM 16195</strain>
    </source>
</reference>
<dbReference type="OrthoDB" id="9792152at2"/>
<accession>A0A1G7C3W8</accession>
<dbReference type="RefSeq" id="WP_093139447.1">
    <property type="nucleotide sequence ID" value="NZ_BMWO01000001.1"/>
</dbReference>
<evidence type="ECO:0000256" key="1">
    <source>
        <dbReference type="ARBA" id="ARBA00022729"/>
    </source>
</evidence>
<dbReference type="InterPro" id="IPR026444">
    <property type="entry name" value="Secre_tail"/>
</dbReference>
<dbReference type="AlphaFoldDB" id="A0A1G7C3W8"/>
<feature type="signal peptide" evidence="2">
    <location>
        <begin position="1"/>
        <end position="23"/>
    </location>
</feature>
<dbReference type="Gene3D" id="2.60.40.10">
    <property type="entry name" value="Immunoglobulins"/>
    <property type="match status" value="1"/>
</dbReference>
<feature type="chain" id="PRO_5011723981" evidence="2">
    <location>
        <begin position="24"/>
        <end position="751"/>
    </location>
</feature>